<dbReference type="AlphaFoldDB" id="F0Y1A0"/>
<evidence type="ECO:0000313" key="3">
    <source>
        <dbReference type="Proteomes" id="UP000002729"/>
    </source>
</evidence>
<gene>
    <name evidence="2" type="ORF">AURANDRAFT_62282</name>
</gene>
<dbReference type="RefSeq" id="XP_009034379.1">
    <property type="nucleotide sequence ID" value="XM_009036131.1"/>
</dbReference>
<evidence type="ECO:0000313" key="2">
    <source>
        <dbReference type="EMBL" id="EGB10791.1"/>
    </source>
</evidence>
<accession>F0Y1A0</accession>
<proteinExistence type="predicted"/>
<dbReference type="Proteomes" id="UP000002729">
    <property type="component" value="Unassembled WGS sequence"/>
</dbReference>
<dbReference type="InParanoid" id="F0Y1A0"/>
<dbReference type="KEGG" id="aaf:AURANDRAFT_62282"/>
<organism evidence="3">
    <name type="scientific">Aureococcus anophagefferens</name>
    <name type="common">Harmful bloom alga</name>
    <dbReference type="NCBI Taxonomy" id="44056"/>
    <lineage>
        <taxon>Eukaryota</taxon>
        <taxon>Sar</taxon>
        <taxon>Stramenopiles</taxon>
        <taxon>Ochrophyta</taxon>
        <taxon>Pelagophyceae</taxon>
        <taxon>Pelagomonadales</taxon>
        <taxon>Pelagomonadaceae</taxon>
        <taxon>Aureococcus</taxon>
    </lineage>
</organism>
<reference evidence="2 3" key="1">
    <citation type="journal article" date="2011" name="Proc. Natl. Acad. Sci. U.S.A.">
        <title>Niche of harmful alga Aureococcus anophagefferens revealed through ecogenomics.</title>
        <authorList>
            <person name="Gobler C.J."/>
            <person name="Berry D.L."/>
            <person name="Dyhrman S.T."/>
            <person name="Wilhelm S.W."/>
            <person name="Salamov A."/>
            <person name="Lobanov A.V."/>
            <person name="Zhang Y."/>
            <person name="Collier J.L."/>
            <person name="Wurch L.L."/>
            <person name="Kustka A.B."/>
            <person name="Dill B.D."/>
            <person name="Shah M."/>
            <person name="VerBerkmoes N.C."/>
            <person name="Kuo A."/>
            <person name="Terry A."/>
            <person name="Pangilinan J."/>
            <person name="Lindquist E.A."/>
            <person name="Lucas S."/>
            <person name="Paulsen I.T."/>
            <person name="Hattenrath-Lehmann T.K."/>
            <person name="Talmage S.C."/>
            <person name="Walker E.A."/>
            <person name="Koch F."/>
            <person name="Burson A.M."/>
            <person name="Marcoval M.A."/>
            <person name="Tang Y.Z."/>
            <person name="Lecleir G.R."/>
            <person name="Coyne K.J."/>
            <person name="Berg G.M."/>
            <person name="Bertrand E.M."/>
            <person name="Saito M.A."/>
            <person name="Gladyshev V.N."/>
            <person name="Grigoriev I.V."/>
        </authorList>
    </citation>
    <scope>NUCLEOTIDE SEQUENCE [LARGE SCALE GENOMIC DNA]</scope>
    <source>
        <strain evidence="3">CCMP 1984</strain>
    </source>
</reference>
<keyword evidence="3" id="KW-1185">Reference proteome</keyword>
<name>F0Y1A0_AURAN</name>
<sequence length="559" mass="57307">MDDDDDDLFGDVPAVRRPAKKPKPSTSLLDSFMVADAKKASRLESLRLQNAASREKVASISESKEPCCEPGGGAAAPQIDWDYIRRGAGAAPPPAKKLVDGSDDEDGVGGALDDEVYEAVIGAALPAHLGSPDEATAAKLLAQARFELSRDAGAARECKDSNAVALAEYGLLEAFAQLAAEDDDAAAAAAADAGSPRRRPPDATARLVEALEEAYGAHYVTTQRGLGAAAGLRKLDVGAALIRWLQLLVAFDARDAVAFGAAETLAKLAETHDAATRPLLTPDVVTLVLRHYVKAPLDLGEALGGAGPGSTRDGNAPAPRRLARCLGVWAACVDAGAAALDAPALAALGKVCAGVVAPDAAVHDCRGCRAAARDLARAALLAAADFDGFGDLLAPALVEDAAPLSAGDAAARYVIALNALPCPADGRFVAAHVAAATGALVGLGALDDAGVPPPARVAAALHKCETSKTAESPCLGAHETFYAALACCASLFSQLAPTLAPPDRALIEDAAQALKRKLRNEMDPMAARNIELLDALLTDLKLDTTKKVSKQTTLDFAAK</sequence>
<dbReference type="GeneID" id="20223819"/>
<protein>
    <submittedName>
        <fullName evidence="2">Uncharacterized protein</fullName>
    </submittedName>
</protein>
<evidence type="ECO:0000256" key="1">
    <source>
        <dbReference type="SAM" id="MobiDB-lite"/>
    </source>
</evidence>
<feature type="region of interest" description="Disordered" evidence="1">
    <location>
        <begin position="1"/>
        <end position="26"/>
    </location>
</feature>
<dbReference type="EMBL" id="GL833123">
    <property type="protein sequence ID" value="EGB10791.1"/>
    <property type="molecule type" value="Genomic_DNA"/>
</dbReference>